<evidence type="ECO:0000313" key="2">
    <source>
        <dbReference type="Proteomes" id="UP000198615"/>
    </source>
</evidence>
<dbReference type="OrthoDB" id="7316635at2"/>
<dbReference type="Proteomes" id="UP000198615">
    <property type="component" value="Unassembled WGS sequence"/>
</dbReference>
<name>A0A8G2EX94_9PROT</name>
<dbReference type="EMBL" id="FNBW01000025">
    <property type="protein sequence ID" value="SDG57704.1"/>
    <property type="molecule type" value="Genomic_DNA"/>
</dbReference>
<sequence>MSEQINTNGAYTPTAAGTSLSHDPYRRVTDILQRLSPGRMRIAFLLGAGCPLSIRDGGKPLIPDIAGLTEEVKSALLSDASTKAVTEGLWARVEGRGINNPTIEDLLSHTRTLLSLCGENGNGVDSFSKAELQAFDQGACTTVRTAVSTPLPAEGTPYHILASWIQSIPREHPVEIFTTNYDELMEQALENRGVPYFDGFVGSASAFLDLDSMVEDDLPSRWARLWKMHGSINWWLTKDDHVRRSRDRIDGEQLLIYPSHLKYDQSRQMPYLAMLDRLRVFLRAHQSVVVTCGYSFVDEHINAYLVQGLAGNPNASCLALIWGDLSSVPDAVALARRHANLTVMAADGGVIGTVKRDWSYEHKDNNPAYEIAVTNEALPNRSDAPDGQCKWLLGDFAAFGSLLASQLSDREAEAGPAI</sequence>
<dbReference type="AlphaFoldDB" id="A0A8G2EX94"/>
<accession>A0A8G2EX94</accession>
<keyword evidence="2" id="KW-1185">Reference proteome</keyword>
<dbReference type="RefSeq" id="WP_093154569.1">
    <property type="nucleotide sequence ID" value="NZ_FNBW01000025.1"/>
</dbReference>
<gene>
    <name evidence="1" type="ORF">SAMN05660686_04907</name>
</gene>
<reference evidence="1 2" key="1">
    <citation type="submission" date="2016-10" db="EMBL/GenBank/DDBJ databases">
        <authorList>
            <person name="Varghese N."/>
            <person name="Submissions S."/>
        </authorList>
    </citation>
    <scope>NUCLEOTIDE SEQUENCE [LARGE SCALE GENOMIC DNA]</scope>
    <source>
        <strain evidence="1 2">DSM 18839</strain>
    </source>
</reference>
<proteinExistence type="predicted"/>
<evidence type="ECO:0000313" key="1">
    <source>
        <dbReference type="EMBL" id="SDG57704.1"/>
    </source>
</evidence>
<dbReference type="Pfam" id="PF13289">
    <property type="entry name" value="SIR2_2"/>
    <property type="match status" value="1"/>
</dbReference>
<protein>
    <submittedName>
        <fullName evidence="1">SIR2-like domain-containing protein</fullName>
    </submittedName>
</protein>
<organism evidence="1 2">
    <name type="scientific">Thalassobaculum litoreum DSM 18839</name>
    <dbReference type="NCBI Taxonomy" id="1123362"/>
    <lineage>
        <taxon>Bacteria</taxon>
        <taxon>Pseudomonadati</taxon>
        <taxon>Pseudomonadota</taxon>
        <taxon>Alphaproteobacteria</taxon>
        <taxon>Rhodospirillales</taxon>
        <taxon>Thalassobaculaceae</taxon>
        <taxon>Thalassobaculum</taxon>
    </lineage>
</organism>
<comment type="caution">
    <text evidence="1">The sequence shown here is derived from an EMBL/GenBank/DDBJ whole genome shotgun (WGS) entry which is preliminary data.</text>
</comment>